<dbReference type="EMBL" id="WTVG01000035">
    <property type="protein sequence ID" value="NMG25581.1"/>
    <property type="molecule type" value="Genomic_DNA"/>
</dbReference>
<keyword evidence="3" id="KW-1185">Reference proteome</keyword>
<reference evidence="2" key="1">
    <citation type="submission" date="2019-12" db="EMBL/GenBank/DDBJ databases">
        <title>Comparative genomics gives insights into the taxonomy of the Azoarcus-Aromatoleum group and reveals separate origins of nif in the plant-associated Azoarcus and non-plant-associated Aromatoleum sub-groups.</title>
        <authorList>
            <person name="Lafos M."/>
            <person name="Maluk M."/>
            <person name="Batista M."/>
            <person name="Junghare M."/>
            <person name="Carmona M."/>
            <person name="Faoro H."/>
            <person name="Cruz L.M."/>
            <person name="Battistoni F."/>
            <person name="De Souza E."/>
            <person name="Pedrosa F."/>
            <person name="Chen W.-M."/>
            <person name="Poole P.S."/>
            <person name="Dixon R.A."/>
            <person name="James E.K."/>
        </authorList>
    </citation>
    <scope>NUCLEOTIDE SEQUENCE</scope>
    <source>
        <strain evidence="2">LuFRes1</strain>
    </source>
</reference>
<dbReference type="Pfam" id="PF18765">
    <property type="entry name" value="Polbeta"/>
    <property type="match status" value="1"/>
</dbReference>
<evidence type="ECO:0000259" key="1">
    <source>
        <dbReference type="Pfam" id="PF18765"/>
    </source>
</evidence>
<sequence>MRISADKAHLASDIIARQYGENARIWLFGSRADDNQHGGDVDLYVEADSTDVMRKVRCKAALTELFDLKVDLIVGTGDKPIHRIARSTGVRLK</sequence>
<evidence type="ECO:0000313" key="3">
    <source>
        <dbReference type="Proteomes" id="UP000615989"/>
    </source>
</evidence>
<evidence type="ECO:0000313" key="2">
    <source>
        <dbReference type="EMBL" id="NMG25581.1"/>
    </source>
</evidence>
<dbReference type="CDD" id="cd05403">
    <property type="entry name" value="NT_KNTase_like"/>
    <property type="match status" value="1"/>
</dbReference>
<comment type="caution">
    <text evidence="2">The sequence shown here is derived from an EMBL/GenBank/DDBJ whole genome shotgun (WGS) entry which is preliminary data.</text>
</comment>
<dbReference type="InterPro" id="IPR041633">
    <property type="entry name" value="Polbeta"/>
</dbReference>
<proteinExistence type="predicted"/>
<accession>A0ABX1PMI3</accession>
<name>A0ABX1PMI3_9RHOO</name>
<organism evidence="2 3">
    <name type="scientific">Aromatoleum anaerobium</name>
    <dbReference type="NCBI Taxonomy" id="182180"/>
    <lineage>
        <taxon>Bacteria</taxon>
        <taxon>Pseudomonadati</taxon>
        <taxon>Pseudomonadota</taxon>
        <taxon>Betaproteobacteria</taxon>
        <taxon>Rhodocyclales</taxon>
        <taxon>Rhodocyclaceae</taxon>
        <taxon>Aromatoleum</taxon>
    </lineage>
</organism>
<gene>
    <name evidence="2" type="ORF">GO606_12785</name>
</gene>
<dbReference type="Proteomes" id="UP000615989">
    <property type="component" value="Unassembled WGS sequence"/>
</dbReference>
<dbReference type="RefSeq" id="WP_169118933.1">
    <property type="nucleotide sequence ID" value="NZ_WTVG02000034.1"/>
</dbReference>
<protein>
    <submittedName>
        <fullName evidence="2">Nucleotidyltransferase domain-containing protein</fullName>
    </submittedName>
</protein>
<dbReference type="SUPFAM" id="SSF81301">
    <property type="entry name" value="Nucleotidyltransferase"/>
    <property type="match status" value="1"/>
</dbReference>
<dbReference type="InterPro" id="IPR043519">
    <property type="entry name" value="NT_sf"/>
</dbReference>
<dbReference type="Gene3D" id="3.30.460.10">
    <property type="entry name" value="Beta Polymerase, domain 2"/>
    <property type="match status" value="1"/>
</dbReference>
<feature type="domain" description="Polymerase beta nucleotidyltransferase" evidence="1">
    <location>
        <begin position="16"/>
        <end position="74"/>
    </location>
</feature>